<keyword evidence="1" id="KW-0812">Transmembrane</keyword>
<dbReference type="EMBL" id="KE747844">
    <property type="protein sequence ID" value="RMZ74638.1"/>
    <property type="molecule type" value="Genomic_DNA"/>
</dbReference>
<sequence length="99" mass="11057">MVLGFYWNDEKANIRGLASDHVLPGQDNGMPPRLIQAAVRVESCPGCRIIKHTMLLPVFNSLQLRFAVGYIIISCCLLFSIATRIFRPIIARYSGKGVH</sequence>
<protein>
    <submittedName>
        <fullName evidence="2">Uncharacterized protein</fullName>
    </submittedName>
</protein>
<keyword evidence="1" id="KW-1133">Transmembrane helix</keyword>
<dbReference type="AlphaFoldDB" id="A0A3M7MJX4"/>
<evidence type="ECO:0000313" key="2">
    <source>
        <dbReference type="EMBL" id="RMZ74638.1"/>
    </source>
</evidence>
<gene>
    <name evidence="2" type="ORF">GMOD_00003700</name>
</gene>
<evidence type="ECO:0000256" key="1">
    <source>
        <dbReference type="SAM" id="Phobius"/>
    </source>
</evidence>
<reference evidence="2 3" key="1">
    <citation type="journal article" date="2014" name="PLoS ONE">
        <title>De novo Genome Assembly of the Fungal Plant Pathogen Pyrenophora semeniperda.</title>
        <authorList>
            <person name="Soliai M.M."/>
            <person name="Meyer S.E."/>
            <person name="Udall J.A."/>
            <person name="Elzinga D.E."/>
            <person name="Hermansen R.A."/>
            <person name="Bodily P.M."/>
            <person name="Hart A.A."/>
            <person name="Coleman C.E."/>
        </authorList>
    </citation>
    <scope>NUCLEOTIDE SEQUENCE [LARGE SCALE GENOMIC DNA]</scope>
    <source>
        <strain evidence="2 3">CCB06</strain>
        <tissue evidence="2">Mycelium</tissue>
    </source>
</reference>
<name>A0A3M7MJX4_9PLEO</name>
<proteinExistence type="predicted"/>
<keyword evidence="1" id="KW-0472">Membrane</keyword>
<evidence type="ECO:0000313" key="3">
    <source>
        <dbReference type="Proteomes" id="UP000265663"/>
    </source>
</evidence>
<organism evidence="2 3">
    <name type="scientific">Pyrenophora seminiperda CCB06</name>
    <dbReference type="NCBI Taxonomy" id="1302712"/>
    <lineage>
        <taxon>Eukaryota</taxon>
        <taxon>Fungi</taxon>
        <taxon>Dikarya</taxon>
        <taxon>Ascomycota</taxon>
        <taxon>Pezizomycotina</taxon>
        <taxon>Dothideomycetes</taxon>
        <taxon>Pleosporomycetidae</taxon>
        <taxon>Pleosporales</taxon>
        <taxon>Pleosporineae</taxon>
        <taxon>Pleosporaceae</taxon>
        <taxon>Pyrenophora</taxon>
    </lineage>
</organism>
<accession>A0A3M7MJX4</accession>
<dbReference type="Proteomes" id="UP000265663">
    <property type="component" value="Unassembled WGS sequence"/>
</dbReference>
<feature type="transmembrane region" description="Helical" evidence="1">
    <location>
        <begin position="64"/>
        <end position="86"/>
    </location>
</feature>
<keyword evidence="3" id="KW-1185">Reference proteome</keyword>